<evidence type="ECO:0000313" key="2">
    <source>
        <dbReference type="Proteomes" id="UP000320421"/>
    </source>
</evidence>
<reference evidence="1 2" key="1">
    <citation type="submission" date="2019-02" db="EMBL/GenBank/DDBJ databases">
        <title>Deep-cultivation of Planctomycetes and their phenomic and genomic characterization uncovers novel biology.</title>
        <authorList>
            <person name="Wiegand S."/>
            <person name="Jogler M."/>
            <person name="Boedeker C."/>
            <person name="Pinto D."/>
            <person name="Vollmers J."/>
            <person name="Rivas-Marin E."/>
            <person name="Kohn T."/>
            <person name="Peeters S.H."/>
            <person name="Heuer A."/>
            <person name="Rast P."/>
            <person name="Oberbeckmann S."/>
            <person name="Bunk B."/>
            <person name="Jeske O."/>
            <person name="Meyerdierks A."/>
            <person name="Storesund J.E."/>
            <person name="Kallscheuer N."/>
            <person name="Luecker S."/>
            <person name="Lage O.M."/>
            <person name="Pohl T."/>
            <person name="Merkel B.J."/>
            <person name="Hornburger P."/>
            <person name="Mueller R.-W."/>
            <person name="Bruemmer F."/>
            <person name="Labrenz M."/>
            <person name="Spormann A.M."/>
            <person name="Op den Camp H."/>
            <person name="Overmann J."/>
            <person name="Amann R."/>
            <person name="Jetten M.S.M."/>
            <person name="Mascher T."/>
            <person name="Medema M.H."/>
            <person name="Devos D.P."/>
            <person name="Kaster A.-K."/>
            <person name="Ovreas L."/>
            <person name="Rohde M."/>
            <person name="Galperin M.Y."/>
            <person name="Jogler C."/>
        </authorList>
    </citation>
    <scope>NUCLEOTIDE SEQUENCE [LARGE SCALE GENOMIC DNA]</scope>
    <source>
        <strain evidence="1 2">HG66A1</strain>
    </source>
</reference>
<dbReference type="Proteomes" id="UP000320421">
    <property type="component" value="Chromosome"/>
</dbReference>
<sequence length="170" mass="18393">MGGCGDQFLKPTDELLEFFQAEFKNAKEGALNTFLGSADNIAAQRAKDIIPEPGFHDIVIHADDISGKFFLRTPKGDIEVSLKTLVNRIKQLNLDEGVGIRLISCNGGACGPTGTGPAYALQKAINRPVLAHHAPIEIWEGGELFPFDSVYCNGKQVKVGAGDWTRIPEN</sequence>
<evidence type="ECO:0000313" key="1">
    <source>
        <dbReference type="EMBL" id="QDT20148.1"/>
    </source>
</evidence>
<organism evidence="1 2">
    <name type="scientific">Gimesia chilikensis</name>
    <dbReference type="NCBI Taxonomy" id="2605989"/>
    <lineage>
        <taxon>Bacteria</taxon>
        <taxon>Pseudomonadati</taxon>
        <taxon>Planctomycetota</taxon>
        <taxon>Planctomycetia</taxon>
        <taxon>Planctomycetales</taxon>
        <taxon>Planctomycetaceae</taxon>
        <taxon>Gimesia</taxon>
    </lineage>
</organism>
<keyword evidence="2" id="KW-1185">Reference proteome</keyword>
<name>A0A517PL98_9PLAN</name>
<dbReference type="AlphaFoldDB" id="A0A517PL98"/>
<proteinExistence type="predicted"/>
<accession>A0A517PL98</accession>
<gene>
    <name evidence="1" type="ORF">HG66A1_19330</name>
</gene>
<protein>
    <submittedName>
        <fullName evidence="1">Uncharacterized protein</fullName>
    </submittedName>
</protein>
<dbReference type="EMBL" id="CP036266">
    <property type="protein sequence ID" value="QDT20148.1"/>
    <property type="molecule type" value="Genomic_DNA"/>
</dbReference>